<evidence type="ECO:0000313" key="2">
    <source>
        <dbReference type="Proteomes" id="UP001345963"/>
    </source>
</evidence>
<sequence length="100" mass="11070">MCGLHLHLYLAPFRQCFVEAITAVVMAVSPSVLHRTKMSAHSALQNDIFSSSGYKCLGSSSCWKVNLLPSLKSFAASNRFSSWIDLHLTPIKSEQPSCPW</sequence>
<evidence type="ECO:0008006" key="3">
    <source>
        <dbReference type="Google" id="ProtNLM"/>
    </source>
</evidence>
<protein>
    <recommendedName>
        <fullName evidence="3">Secreted protein</fullName>
    </recommendedName>
</protein>
<dbReference type="Proteomes" id="UP001345963">
    <property type="component" value="Unassembled WGS sequence"/>
</dbReference>
<keyword evidence="2" id="KW-1185">Reference proteome</keyword>
<comment type="caution">
    <text evidence="1">The sequence shown here is derived from an EMBL/GenBank/DDBJ whole genome shotgun (WGS) entry which is preliminary data.</text>
</comment>
<gene>
    <name evidence="1" type="ORF">ATANTOWER_013759</name>
</gene>
<organism evidence="1 2">
    <name type="scientific">Ataeniobius toweri</name>
    <dbReference type="NCBI Taxonomy" id="208326"/>
    <lineage>
        <taxon>Eukaryota</taxon>
        <taxon>Metazoa</taxon>
        <taxon>Chordata</taxon>
        <taxon>Craniata</taxon>
        <taxon>Vertebrata</taxon>
        <taxon>Euteleostomi</taxon>
        <taxon>Actinopterygii</taxon>
        <taxon>Neopterygii</taxon>
        <taxon>Teleostei</taxon>
        <taxon>Neoteleostei</taxon>
        <taxon>Acanthomorphata</taxon>
        <taxon>Ovalentaria</taxon>
        <taxon>Atherinomorphae</taxon>
        <taxon>Cyprinodontiformes</taxon>
        <taxon>Goodeidae</taxon>
        <taxon>Ataeniobius</taxon>
    </lineage>
</organism>
<name>A0ABU7APL7_9TELE</name>
<accession>A0ABU7APL7</accession>
<reference evidence="1 2" key="1">
    <citation type="submission" date="2021-07" db="EMBL/GenBank/DDBJ databases">
        <authorList>
            <person name="Palmer J.M."/>
        </authorList>
    </citation>
    <scope>NUCLEOTIDE SEQUENCE [LARGE SCALE GENOMIC DNA]</scope>
    <source>
        <strain evidence="1 2">AT_MEX2019</strain>
        <tissue evidence="1">Muscle</tissue>
    </source>
</reference>
<evidence type="ECO:0000313" key="1">
    <source>
        <dbReference type="EMBL" id="MED6239959.1"/>
    </source>
</evidence>
<proteinExistence type="predicted"/>
<dbReference type="EMBL" id="JAHUTI010022554">
    <property type="protein sequence ID" value="MED6239959.1"/>
    <property type="molecule type" value="Genomic_DNA"/>
</dbReference>